<protein>
    <recommendedName>
        <fullName evidence="4">Transmembrane protein</fullName>
    </recommendedName>
</protein>
<evidence type="ECO:0008006" key="4">
    <source>
        <dbReference type="Google" id="ProtNLM"/>
    </source>
</evidence>
<evidence type="ECO:0000256" key="1">
    <source>
        <dbReference type="SAM" id="Phobius"/>
    </source>
</evidence>
<dbReference type="EMBL" id="JANUGU010000012">
    <property type="protein sequence ID" value="MCS0660997.1"/>
    <property type="molecule type" value="Genomic_DNA"/>
</dbReference>
<feature type="transmembrane region" description="Helical" evidence="1">
    <location>
        <begin position="65"/>
        <end position="87"/>
    </location>
</feature>
<dbReference type="RefSeq" id="WP_258814196.1">
    <property type="nucleotide sequence ID" value="NZ_JANUGU010000012.1"/>
</dbReference>
<keyword evidence="3" id="KW-1185">Reference proteome</keyword>
<feature type="transmembrane region" description="Helical" evidence="1">
    <location>
        <begin position="7"/>
        <end position="26"/>
    </location>
</feature>
<gene>
    <name evidence="2" type="ORF">NX778_23255</name>
</gene>
<reference evidence="2 3" key="1">
    <citation type="submission" date="2022-08" db="EMBL/GenBank/DDBJ databases">
        <title>Reclassification of Massilia species as members of the genera Telluria, Duganella, Pseudoduganella, Mokoshia gen. nov. and Zemynaea gen. nov. using orthogonal and non-orthogonal genome-based approaches.</title>
        <authorList>
            <person name="Bowman J.P."/>
        </authorList>
    </citation>
    <scope>NUCLEOTIDE SEQUENCE [LARGE SCALE GENOMIC DNA]</scope>
    <source>
        <strain evidence="2 3">JCM 31606</strain>
    </source>
</reference>
<evidence type="ECO:0000313" key="2">
    <source>
        <dbReference type="EMBL" id="MCS0660997.1"/>
    </source>
</evidence>
<feature type="transmembrane region" description="Helical" evidence="1">
    <location>
        <begin position="93"/>
        <end position="111"/>
    </location>
</feature>
<keyword evidence="1" id="KW-0472">Membrane</keyword>
<keyword evidence="1" id="KW-1133">Transmembrane helix</keyword>
<organism evidence="2 3">
    <name type="scientific">Massilia terrae</name>
    <dbReference type="NCBI Taxonomy" id="1811224"/>
    <lineage>
        <taxon>Bacteria</taxon>
        <taxon>Pseudomonadati</taxon>
        <taxon>Pseudomonadota</taxon>
        <taxon>Betaproteobacteria</taxon>
        <taxon>Burkholderiales</taxon>
        <taxon>Oxalobacteraceae</taxon>
        <taxon>Telluria group</taxon>
        <taxon>Massilia</taxon>
    </lineage>
</organism>
<name>A0ABT2D436_9BURK</name>
<proteinExistence type="predicted"/>
<evidence type="ECO:0000313" key="3">
    <source>
        <dbReference type="Proteomes" id="UP001204621"/>
    </source>
</evidence>
<feature type="transmembrane region" description="Helical" evidence="1">
    <location>
        <begin position="38"/>
        <end position="58"/>
    </location>
</feature>
<dbReference type="Proteomes" id="UP001204621">
    <property type="component" value="Unassembled WGS sequence"/>
</dbReference>
<comment type="caution">
    <text evidence="2">The sequence shown here is derived from an EMBL/GenBank/DDBJ whole genome shotgun (WGS) entry which is preliminary data.</text>
</comment>
<sequence>MKKSAPWVILLLAVLLVSAVFMYWSGTVIDLDGDRIDGPAGALLGALFAGGGLLFAGFVMVVVGLVLAVVFAGVGVLLLGGLALGAFALAAAISPLLLPLLVPLAIIWFFVSRSRKQRALREQAV</sequence>
<keyword evidence="1" id="KW-0812">Transmembrane</keyword>
<accession>A0ABT2D436</accession>